<evidence type="ECO:0000313" key="3">
    <source>
        <dbReference type="EMBL" id="NKG20919.1"/>
    </source>
</evidence>
<dbReference type="PANTHER" id="PTHR46553">
    <property type="entry name" value="ADENINE NUCLEOTIDE ALPHA HYDROLASES-LIKE SUPERFAMILY PROTEIN"/>
    <property type="match status" value="1"/>
</dbReference>
<dbReference type="PANTHER" id="PTHR46553:SF3">
    <property type="entry name" value="ADENINE NUCLEOTIDE ALPHA HYDROLASES-LIKE SUPERFAMILY PROTEIN"/>
    <property type="match status" value="1"/>
</dbReference>
<accession>A0ABX1G4N7</accession>
<protein>
    <submittedName>
        <fullName evidence="3">Universal stress protein</fullName>
    </submittedName>
</protein>
<evidence type="ECO:0000313" key="4">
    <source>
        <dbReference type="Proteomes" id="UP000746595"/>
    </source>
</evidence>
<feature type="domain" description="UspA" evidence="2">
    <location>
        <begin position="8"/>
        <end position="141"/>
    </location>
</feature>
<evidence type="ECO:0000259" key="2">
    <source>
        <dbReference type="Pfam" id="PF00582"/>
    </source>
</evidence>
<gene>
    <name evidence="3" type="ORF">HED64_09400</name>
</gene>
<organism evidence="3 4">
    <name type="scientific">Paeniglutamicibacter terrestris</name>
    <dbReference type="NCBI Taxonomy" id="2723403"/>
    <lineage>
        <taxon>Bacteria</taxon>
        <taxon>Bacillati</taxon>
        <taxon>Actinomycetota</taxon>
        <taxon>Actinomycetes</taxon>
        <taxon>Micrococcales</taxon>
        <taxon>Micrococcaceae</taxon>
        <taxon>Paeniglutamicibacter</taxon>
    </lineage>
</organism>
<dbReference type="PRINTS" id="PR01438">
    <property type="entry name" value="UNVRSLSTRESS"/>
</dbReference>
<dbReference type="EMBL" id="JAAWVT010000003">
    <property type="protein sequence ID" value="NKG20919.1"/>
    <property type="molecule type" value="Genomic_DNA"/>
</dbReference>
<evidence type="ECO:0000256" key="1">
    <source>
        <dbReference type="ARBA" id="ARBA00008791"/>
    </source>
</evidence>
<comment type="caution">
    <text evidence="3">The sequence shown here is derived from an EMBL/GenBank/DDBJ whole genome shotgun (WGS) entry which is preliminary data.</text>
</comment>
<proteinExistence type="inferred from homology"/>
<dbReference type="InterPro" id="IPR014729">
    <property type="entry name" value="Rossmann-like_a/b/a_fold"/>
</dbReference>
<name>A0ABX1G4N7_9MICC</name>
<dbReference type="CDD" id="cd00293">
    <property type="entry name" value="USP-like"/>
    <property type="match status" value="1"/>
</dbReference>
<reference evidence="3 4" key="1">
    <citation type="submission" date="2020-04" db="EMBL/GenBank/DDBJ databases">
        <title>Paeniglutamicibacter sp. ANT13_2, a novel actinomycete isolated from sediment in Antarctica.</title>
        <authorList>
            <person name="Sakdapetsiri C."/>
            <person name="Pinyakong O."/>
        </authorList>
    </citation>
    <scope>NUCLEOTIDE SEQUENCE [LARGE SCALE GENOMIC DNA]</scope>
    <source>
        <strain evidence="3 4">ANT13_2</strain>
    </source>
</reference>
<dbReference type="SUPFAM" id="SSF52402">
    <property type="entry name" value="Adenine nucleotide alpha hydrolases-like"/>
    <property type="match status" value="1"/>
</dbReference>
<dbReference type="Pfam" id="PF00582">
    <property type="entry name" value="Usp"/>
    <property type="match status" value="1"/>
</dbReference>
<dbReference type="RefSeq" id="WP_168151746.1">
    <property type="nucleotide sequence ID" value="NZ_JAAWVT010000003.1"/>
</dbReference>
<dbReference type="InterPro" id="IPR006016">
    <property type="entry name" value="UspA"/>
</dbReference>
<comment type="similarity">
    <text evidence="1">Belongs to the universal stress protein A family.</text>
</comment>
<dbReference type="InterPro" id="IPR006015">
    <property type="entry name" value="Universal_stress_UspA"/>
</dbReference>
<keyword evidence="4" id="KW-1185">Reference proteome</keyword>
<dbReference type="Gene3D" id="3.40.50.620">
    <property type="entry name" value="HUPs"/>
    <property type="match status" value="1"/>
</dbReference>
<dbReference type="Proteomes" id="UP000746595">
    <property type="component" value="Unassembled WGS sequence"/>
</dbReference>
<sequence length="150" mass="15739">MRPGYGISKIIVGVDGSDASLEALRHAQHLAGSLNAHIEAIGCWDFPRMYDSYLLAGIEGFKESAANLLNQAVSSVFGTDTPSNVTVSLVQGDPRSALIKAGRNADLLIVGRRGHGRLAGLLIGSVSSYCIAHATCPVLVAHTPDKEDEG</sequence>